<dbReference type="PROSITE" id="PS51257">
    <property type="entry name" value="PROKAR_LIPOPROTEIN"/>
    <property type="match status" value="1"/>
</dbReference>
<reference evidence="1 2" key="2">
    <citation type="journal article" date="2011" name="Stand. Genomic Sci.">
        <title>Complete genome sequence of Mahella australiensis type strain (50-1 BON).</title>
        <authorList>
            <person name="Sikorski J."/>
            <person name="Teshima H."/>
            <person name="Nolan M."/>
            <person name="Lucas S."/>
            <person name="Hammon N."/>
            <person name="Deshpande S."/>
            <person name="Cheng J.F."/>
            <person name="Pitluck S."/>
            <person name="Liolios K."/>
            <person name="Pagani I."/>
            <person name="Ivanova N."/>
            <person name="Huntemann M."/>
            <person name="Mavromatis K."/>
            <person name="Ovchinikova G."/>
            <person name="Pati A."/>
            <person name="Tapia R."/>
            <person name="Han C."/>
            <person name="Goodwin L."/>
            <person name="Chen A."/>
            <person name="Palaniappan K."/>
            <person name="Land M."/>
            <person name="Hauser L."/>
            <person name="Ngatchou-Djao O.D."/>
            <person name="Rohde M."/>
            <person name="Pukall R."/>
            <person name="Spring S."/>
            <person name="Abt B."/>
            <person name="Goker M."/>
            <person name="Detter J.C."/>
            <person name="Woyke T."/>
            <person name="Bristow J."/>
            <person name="Markowitz V."/>
            <person name="Hugenholtz P."/>
            <person name="Eisen J.A."/>
            <person name="Kyrpides N.C."/>
            <person name="Klenk H.P."/>
            <person name="Lapidus A."/>
        </authorList>
    </citation>
    <scope>NUCLEOTIDE SEQUENCE [LARGE SCALE GENOMIC DNA]</scope>
    <source>
        <strain evidence="2">DSM 15567 / CIP 107919 / 50-1 BON</strain>
    </source>
</reference>
<keyword evidence="2" id="KW-1185">Reference proteome</keyword>
<name>F3ZYK3_MAHA5</name>
<reference evidence="2" key="1">
    <citation type="submission" date="2010-11" db="EMBL/GenBank/DDBJ databases">
        <title>The complete genome of Mahella australiensis DSM 15567.</title>
        <authorList>
            <consortium name="US DOE Joint Genome Institute (JGI-PGF)"/>
            <person name="Lucas S."/>
            <person name="Copeland A."/>
            <person name="Lapidus A."/>
            <person name="Bruce D."/>
            <person name="Goodwin L."/>
            <person name="Pitluck S."/>
            <person name="Kyrpides N."/>
            <person name="Mavromatis K."/>
            <person name="Pagani I."/>
            <person name="Ivanova N."/>
            <person name="Teshima H."/>
            <person name="Brettin T."/>
            <person name="Detter J.C."/>
            <person name="Han C."/>
            <person name="Tapia R."/>
            <person name="Land M."/>
            <person name="Hauser L."/>
            <person name="Markowitz V."/>
            <person name="Cheng J.-F."/>
            <person name="Hugenholtz P."/>
            <person name="Woyke T."/>
            <person name="Wu D."/>
            <person name="Spring S."/>
            <person name="Pukall R."/>
            <person name="Steenblock K."/>
            <person name="Schneider S."/>
            <person name="Klenk H.-P."/>
            <person name="Eisen J.A."/>
        </authorList>
    </citation>
    <scope>NUCLEOTIDE SEQUENCE [LARGE SCALE GENOMIC DNA]</scope>
    <source>
        <strain evidence="2">DSM 15567 / CIP 107919 / 50-1 BON</strain>
    </source>
</reference>
<dbReference type="EMBL" id="CP002360">
    <property type="protein sequence ID" value="AEE97771.1"/>
    <property type="molecule type" value="Genomic_DNA"/>
</dbReference>
<dbReference type="KEGG" id="mas:Mahau_2631"/>
<gene>
    <name evidence="1" type="ordered locus">Mahau_2631</name>
</gene>
<proteinExistence type="predicted"/>
<dbReference type="HOGENOM" id="CLU_1388763_0_0_9"/>
<organism evidence="1 2">
    <name type="scientific">Mahella australiensis (strain DSM 15567 / CIP 107919 / 50-1 BON)</name>
    <dbReference type="NCBI Taxonomy" id="697281"/>
    <lineage>
        <taxon>Bacteria</taxon>
        <taxon>Bacillati</taxon>
        <taxon>Bacillota</taxon>
        <taxon>Clostridia</taxon>
        <taxon>Thermoanaerobacterales</taxon>
        <taxon>Thermoanaerobacterales Family IV. Incertae Sedis</taxon>
        <taxon>Mahella</taxon>
    </lineage>
</organism>
<dbReference type="Proteomes" id="UP000008457">
    <property type="component" value="Chromosome"/>
</dbReference>
<sequence>MRKITVSFLIIIVLLSTGCSNGQRYMKDNMNYNINGKNLNITITSITAQSESSGFGGKSLGSTILFADITNTSNKIIIIPLGYAVPDHDELNSNDERNIYDKKSYIADKQGNKYYSVGLQGDPILGKVAKLEPKSGSDINMAYIYLPPGKTLHNGLMYSPIKPLPRTGDIIKWHITVYDESLANELEVIDKDITLP</sequence>
<evidence type="ECO:0008006" key="3">
    <source>
        <dbReference type="Google" id="ProtNLM"/>
    </source>
</evidence>
<evidence type="ECO:0000313" key="1">
    <source>
        <dbReference type="EMBL" id="AEE97771.1"/>
    </source>
</evidence>
<accession>F3ZYK3</accession>
<protein>
    <recommendedName>
        <fullName evidence="3">Lipoprotein</fullName>
    </recommendedName>
</protein>
<evidence type="ECO:0000313" key="2">
    <source>
        <dbReference type="Proteomes" id="UP000008457"/>
    </source>
</evidence>
<dbReference type="AlphaFoldDB" id="F3ZYK3"/>